<dbReference type="Gene3D" id="1.10.10.60">
    <property type="entry name" value="Homeodomain-like"/>
    <property type="match status" value="1"/>
</dbReference>
<accession>A0A8J9VEZ4</accession>
<keyword evidence="2" id="KW-0238">DNA-binding</keyword>
<dbReference type="GO" id="GO:0003677">
    <property type="term" value="F:DNA binding"/>
    <property type="evidence" value="ECO:0007669"/>
    <property type="project" value="UniProtKB-UniRule"/>
</dbReference>
<dbReference type="GO" id="GO:0005634">
    <property type="term" value="C:nucleus"/>
    <property type="evidence" value="ECO:0007669"/>
    <property type="project" value="UniProtKB-SubCell"/>
</dbReference>
<protein>
    <recommendedName>
        <fullName evidence="4">Homeobox domain-containing protein</fullName>
    </recommendedName>
</protein>
<dbReference type="AlphaFoldDB" id="A0A8J9VEZ4"/>
<comment type="subcellular location">
    <subcellularLocation>
        <location evidence="1 2">Nucleus</location>
    </subcellularLocation>
</comment>
<evidence type="ECO:0000259" key="4">
    <source>
        <dbReference type="PROSITE" id="PS50071"/>
    </source>
</evidence>
<keyword evidence="2" id="KW-0371">Homeobox</keyword>
<keyword evidence="6" id="KW-1185">Reference proteome</keyword>
<evidence type="ECO:0000256" key="3">
    <source>
        <dbReference type="SAM" id="MobiDB-lite"/>
    </source>
</evidence>
<sequence>MADAGNLFVLPVEKFQHFFSSMTYRVEGRIVFNPLWLVKVWFQNRRTKHKRMQQEEEAKTGTKSSSSGSKPDDGNQFNNSYEEEDEELIDMDMDELSESENET</sequence>
<dbReference type="CDD" id="cd00086">
    <property type="entry name" value="homeodomain"/>
    <property type="match status" value="1"/>
</dbReference>
<evidence type="ECO:0000313" key="5">
    <source>
        <dbReference type="EMBL" id="CAH0721303.1"/>
    </source>
</evidence>
<evidence type="ECO:0000256" key="1">
    <source>
        <dbReference type="ARBA" id="ARBA00004123"/>
    </source>
</evidence>
<feature type="compositionally biased region" description="Acidic residues" evidence="3">
    <location>
        <begin position="81"/>
        <end position="103"/>
    </location>
</feature>
<feature type="region of interest" description="Disordered" evidence="3">
    <location>
        <begin position="49"/>
        <end position="103"/>
    </location>
</feature>
<dbReference type="InterPro" id="IPR009057">
    <property type="entry name" value="Homeodomain-like_sf"/>
</dbReference>
<organism evidence="5 6">
    <name type="scientific">Brenthis ino</name>
    <name type="common">lesser marbled fritillary</name>
    <dbReference type="NCBI Taxonomy" id="405034"/>
    <lineage>
        <taxon>Eukaryota</taxon>
        <taxon>Metazoa</taxon>
        <taxon>Ecdysozoa</taxon>
        <taxon>Arthropoda</taxon>
        <taxon>Hexapoda</taxon>
        <taxon>Insecta</taxon>
        <taxon>Pterygota</taxon>
        <taxon>Neoptera</taxon>
        <taxon>Endopterygota</taxon>
        <taxon>Lepidoptera</taxon>
        <taxon>Glossata</taxon>
        <taxon>Ditrysia</taxon>
        <taxon>Papilionoidea</taxon>
        <taxon>Nymphalidae</taxon>
        <taxon>Heliconiinae</taxon>
        <taxon>Argynnini</taxon>
        <taxon>Brenthis</taxon>
    </lineage>
</organism>
<keyword evidence="2" id="KW-0539">Nucleus</keyword>
<gene>
    <name evidence="5" type="ORF">BINO364_LOCUS7417</name>
</gene>
<dbReference type="OrthoDB" id="6159439at2759"/>
<dbReference type="SUPFAM" id="SSF46689">
    <property type="entry name" value="Homeodomain-like"/>
    <property type="match status" value="1"/>
</dbReference>
<dbReference type="InterPro" id="IPR001356">
    <property type="entry name" value="HD"/>
</dbReference>
<feature type="non-terminal residue" evidence="5">
    <location>
        <position position="103"/>
    </location>
</feature>
<evidence type="ECO:0000256" key="2">
    <source>
        <dbReference type="PROSITE-ProRule" id="PRU00108"/>
    </source>
</evidence>
<reference evidence="5" key="1">
    <citation type="submission" date="2021-12" db="EMBL/GenBank/DDBJ databases">
        <authorList>
            <person name="Martin H S."/>
        </authorList>
    </citation>
    <scope>NUCLEOTIDE SEQUENCE</scope>
</reference>
<dbReference type="Proteomes" id="UP000838878">
    <property type="component" value="Chromosome 2"/>
</dbReference>
<dbReference type="PROSITE" id="PS50071">
    <property type="entry name" value="HOMEOBOX_2"/>
    <property type="match status" value="1"/>
</dbReference>
<dbReference type="EMBL" id="OV170222">
    <property type="protein sequence ID" value="CAH0721303.1"/>
    <property type="molecule type" value="Genomic_DNA"/>
</dbReference>
<proteinExistence type="predicted"/>
<feature type="domain" description="Homeobox" evidence="4">
    <location>
        <begin position="38"/>
        <end position="52"/>
    </location>
</feature>
<name>A0A8J9VEZ4_9NEOP</name>
<feature type="DNA-binding region" description="Homeobox" evidence="2">
    <location>
        <begin position="40"/>
        <end position="53"/>
    </location>
</feature>
<evidence type="ECO:0000313" key="6">
    <source>
        <dbReference type="Proteomes" id="UP000838878"/>
    </source>
</evidence>